<gene>
    <name evidence="1" type="ORF">PROVRUST_08434</name>
</gene>
<sequence length="179" mass="19805">MKQKHLLPFYGNALILIATLSLAGCGLTQMVSDGTRNATNAIFYKQVKVAHLDFVARAALNTDDTGASLSTIVRVYQLKDTESFNESDYASLFAKDSQVLKSSLVAQKDLRIRPGESISLDMPLEEGAEYVAIAVMFHHPDLITDDWRVVIPKKRLLPDDPRLLTLADNTMTLKPLGDK</sequence>
<keyword evidence="2" id="KW-1185">Reference proteome</keyword>
<dbReference type="STRING" id="500637.PROVRUST_08434"/>
<reference evidence="1" key="1">
    <citation type="submission" date="2009-12" db="EMBL/GenBank/DDBJ databases">
        <authorList>
            <person name="Weinstock G."/>
            <person name="Sodergren E."/>
            <person name="Clifton S."/>
            <person name="Fulton L."/>
            <person name="Fulton B."/>
            <person name="Courtney L."/>
            <person name="Fronick C."/>
            <person name="Harrison M."/>
            <person name="Strong C."/>
            <person name="Farmer C."/>
            <person name="Delahaunty K."/>
            <person name="Markovic C."/>
            <person name="Hall O."/>
            <person name="Minx P."/>
            <person name="Tomlinson C."/>
            <person name="Mitreva M."/>
            <person name="Nelson J."/>
            <person name="Hou S."/>
            <person name="Wollam A."/>
            <person name="Pepin K.H."/>
            <person name="Johnson M."/>
            <person name="Bhonagiri V."/>
            <person name="Nash W.E."/>
            <person name="Warren W."/>
            <person name="Chinwalla A."/>
            <person name="Mardis E.R."/>
            <person name="Wilson R.K."/>
        </authorList>
    </citation>
    <scope>NUCLEOTIDE SEQUENCE [LARGE SCALE GENOMIC DNA]</scope>
    <source>
        <strain evidence="1">DSM 4541</strain>
    </source>
</reference>
<protein>
    <submittedName>
        <fullName evidence="1">Type VI secretion lipoprotein, VC_A0113 family</fullName>
    </submittedName>
</protein>
<dbReference type="Gene3D" id="2.60.40.4150">
    <property type="entry name" value="Type VI secretion system, lipoprotein SciN"/>
    <property type="match status" value="1"/>
</dbReference>
<dbReference type="EMBL" id="ABXV02000077">
    <property type="protein sequence ID" value="EFB70435.1"/>
    <property type="molecule type" value="Genomic_DNA"/>
</dbReference>
<dbReference type="PANTHER" id="PTHR37625">
    <property type="entry name" value="OUTER MEMBRANE LIPOPROTEIN-RELATED"/>
    <property type="match status" value="1"/>
</dbReference>
<accession>D1P853</accession>
<dbReference type="InterPro" id="IPR038706">
    <property type="entry name" value="Type_VI_SciN-like_sf"/>
</dbReference>
<proteinExistence type="predicted"/>
<dbReference type="Proteomes" id="UP000005512">
    <property type="component" value="Unassembled WGS sequence"/>
</dbReference>
<dbReference type="PROSITE" id="PS51257">
    <property type="entry name" value="PROKAR_LIPOPROTEIN"/>
    <property type="match status" value="1"/>
</dbReference>
<dbReference type="HOGENOM" id="CLU_092347_0_1_6"/>
<evidence type="ECO:0000313" key="2">
    <source>
        <dbReference type="Proteomes" id="UP000005512"/>
    </source>
</evidence>
<dbReference type="eggNOG" id="COG3521">
    <property type="taxonomic scope" value="Bacteria"/>
</dbReference>
<comment type="caution">
    <text evidence="1">The sequence shown here is derived from an EMBL/GenBank/DDBJ whole genome shotgun (WGS) entry which is preliminary data.</text>
</comment>
<dbReference type="AlphaFoldDB" id="D1P853"/>
<name>D1P853_9GAMM</name>
<dbReference type="InterPro" id="IPR017734">
    <property type="entry name" value="T6SS_SciN"/>
</dbReference>
<organism evidence="1 2">
    <name type="scientific">Providencia rustigianii DSM 4541</name>
    <dbReference type="NCBI Taxonomy" id="500637"/>
    <lineage>
        <taxon>Bacteria</taxon>
        <taxon>Pseudomonadati</taxon>
        <taxon>Pseudomonadota</taxon>
        <taxon>Gammaproteobacteria</taxon>
        <taxon>Enterobacterales</taxon>
        <taxon>Morganellaceae</taxon>
        <taxon>Providencia</taxon>
    </lineage>
</organism>
<dbReference type="Pfam" id="PF12790">
    <property type="entry name" value="T6SS-SciN"/>
    <property type="match status" value="1"/>
</dbReference>
<keyword evidence="1" id="KW-0449">Lipoprotein</keyword>
<dbReference type="PANTHER" id="PTHR37625:SF4">
    <property type="entry name" value="OUTER MEMBRANE LIPOPROTEIN"/>
    <property type="match status" value="1"/>
</dbReference>
<dbReference type="RefSeq" id="WP_006816403.1">
    <property type="nucleotide sequence ID" value="NZ_GG703825.1"/>
</dbReference>
<evidence type="ECO:0000313" key="1">
    <source>
        <dbReference type="EMBL" id="EFB70435.1"/>
    </source>
</evidence>
<dbReference type="NCBIfam" id="TIGR03352">
    <property type="entry name" value="VI_chp_3"/>
    <property type="match status" value="1"/>
</dbReference>